<reference evidence="1 2" key="1">
    <citation type="submission" date="2018-06" db="EMBL/GenBank/DDBJ databases">
        <title>NTM in soil in Japan.</title>
        <authorList>
            <person name="Ohya K."/>
        </authorList>
    </citation>
    <scope>NUCLEOTIDE SEQUENCE [LARGE SCALE GENOMIC DNA]</scope>
    <source>
        <strain evidence="1 2">GF76</strain>
    </source>
</reference>
<gene>
    <name evidence="1" type="ORF">DQP58_12850</name>
</gene>
<name>A0A329KK66_9MYCO</name>
<accession>A0A329KK66</accession>
<sequence length="60" mass="6491">MTGCRAEAAPTAEEEEAIVDASTIRWSAVVHRPVEACDQRFAVTNDMCFPFCGADGQDDV</sequence>
<evidence type="ECO:0000313" key="1">
    <source>
        <dbReference type="EMBL" id="RAU95152.1"/>
    </source>
</evidence>
<dbReference type="AlphaFoldDB" id="A0A329KK66"/>
<dbReference type="EMBL" id="QMEU01000031">
    <property type="protein sequence ID" value="RAU95152.1"/>
    <property type="molecule type" value="Genomic_DNA"/>
</dbReference>
<proteinExistence type="predicted"/>
<comment type="caution">
    <text evidence="1">The sequence shown here is derived from an EMBL/GenBank/DDBJ whole genome shotgun (WGS) entry which is preliminary data.</text>
</comment>
<dbReference type="Proteomes" id="UP000250347">
    <property type="component" value="Unassembled WGS sequence"/>
</dbReference>
<organism evidence="1 2">
    <name type="scientific">Mycobacterium colombiense</name>
    <dbReference type="NCBI Taxonomy" id="339268"/>
    <lineage>
        <taxon>Bacteria</taxon>
        <taxon>Bacillati</taxon>
        <taxon>Actinomycetota</taxon>
        <taxon>Actinomycetes</taxon>
        <taxon>Mycobacteriales</taxon>
        <taxon>Mycobacteriaceae</taxon>
        <taxon>Mycobacterium</taxon>
        <taxon>Mycobacterium avium complex (MAC)</taxon>
    </lineage>
</organism>
<protein>
    <submittedName>
        <fullName evidence="1">Uncharacterized protein</fullName>
    </submittedName>
</protein>
<evidence type="ECO:0000313" key="2">
    <source>
        <dbReference type="Proteomes" id="UP000250347"/>
    </source>
</evidence>